<feature type="transmembrane region" description="Helical" evidence="2">
    <location>
        <begin position="119"/>
        <end position="143"/>
    </location>
</feature>
<dbReference type="AlphaFoldDB" id="A0A812VUM2"/>
<name>A0A812VUM2_9DINO</name>
<gene>
    <name evidence="3" type="ORF">SNEC2469_LOCUS18523</name>
</gene>
<keyword evidence="2" id="KW-1133">Transmembrane helix</keyword>
<keyword evidence="2" id="KW-0472">Membrane</keyword>
<evidence type="ECO:0000313" key="3">
    <source>
        <dbReference type="EMBL" id="CAE7654747.1"/>
    </source>
</evidence>
<dbReference type="OrthoDB" id="438566at2759"/>
<dbReference type="EMBL" id="CAJNJA010031244">
    <property type="protein sequence ID" value="CAE7654747.1"/>
    <property type="molecule type" value="Genomic_DNA"/>
</dbReference>
<feature type="non-terminal residue" evidence="3">
    <location>
        <position position="274"/>
    </location>
</feature>
<evidence type="ECO:0000313" key="4">
    <source>
        <dbReference type="Proteomes" id="UP000601435"/>
    </source>
</evidence>
<keyword evidence="4" id="KW-1185">Reference proteome</keyword>
<evidence type="ECO:0000256" key="2">
    <source>
        <dbReference type="SAM" id="Phobius"/>
    </source>
</evidence>
<proteinExistence type="predicted"/>
<organism evidence="3 4">
    <name type="scientific">Symbiodinium necroappetens</name>
    <dbReference type="NCBI Taxonomy" id="1628268"/>
    <lineage>
        <taxon>Eukaryota</taxon>
        <taxon>Sar</taxon>
        <taxon>Alveolata</taxon>
        <taxon>Dinophyceae</taxon>
        <taxon>Suessiales</taxon>
        <taxon>Symbiodiniaceae</taxon>
        <taxon>Symbiodinium</taxon>
    </lineage>
</organism>
<accession>A0A812VUM2</accession>
<feature type="region of interest" description="Disordered" evidence="1">
    <location>
        <begin position="54"/>
        <end position="74"/>
    </location>
</feature>
<reference evidence="3" key="1">
    <citation type="submission" date="2021-02" db="EMBL/GenBank/DDBJ databases">
        <authorList>
            <person name="Dougan E. K."/>
            <person name="Rhodes N."/>
            <person name="Thang M."/>
            <person name="Chan C."/>
        </authorList>
    </citation>
    <scope>NUCLEOTIDE SEQUENCE</scope>
</reference>
<protein>
    <submittedName>
        <fullName evidence="3">Uncharacterized protein</fullName>
    </submittedName>
</protein>
<keyword evidence="2" id="KW-0812">Transmembrane</keyword>
<evidence type="ECO:0000256" key="1">
    <source>
        <dbReference type="SAM" id="MobiDB-lite"/>
    </source>
</evidence>
<dbReference type="Proteomes" id="UP000601435">
    <property type="component" value="Unassembled WGS sequence"/>
</dbReference>
<sequence length="274" mass="29699">FTVRTARPYKCGRPLPPARRMLWPREAHEGEVYVQDLRDNRRFRSVSNRRAIQAMNSKAGAKERDREGLGAPTLRSSRSSALNLQSLVLLDSDVSKLTLLDPSDASIAEQLLVCWRCQVFAAACCFICQVLLAGFSLASLLLAMGGEEAATARLWPYQGGVLQVLSQVSALGSLQNASRVLQAFKIPAPSEEHSAGLLLRRLMLTILHSSANVAVIVVCALASSRTESPGPSYSLLLAQGLLAQGAFLFGLPEAVRLMSSSPRRFFEKSPGFGT</sequence>
<comment type="caution">
    <text evidence="3">The sequence shown here is derived from an EMBL/GenBank/DDBJ whole genome shotgun (WGS) entry which is preliminary data.</text>
</comment>